<dbReference type="EMBL" id="SAYB01000003">
    <property type="protein sequence ID" value="TXJ38359.1"/>
    <property type="molecule type" value="Genomic_DNA"/>
</dbReference>
<comment type="similarity">
    <text evidence="2">Belongs to the AAA ATPase family. RarA/MGS1/WRNIP1 subfamily.</text>
</comment>
<evidence type="ECO:0000256" key="1">
    <source>
        <dbReference type="ARBA" id="ARBA00002393"/>
    </source>
</evidence>
<dbReference type="InterPro" id="IPR008921">
    <property type="entry name" value="DNA_pol3_clamp-load_cplx_C"/>
</dbReference>
<keyword evidence="7" id="KW-0175">Coiled coil</keyword>
<protein>
    <recommendedName>
        <fullName evidence="3">Replication-associated recombination protein A</fullName>
    </recommendedName>
</protein>
<dbReference type="Pfam" id="PF16193">
    <property type="entry name" value="AAA_assoc_2"/>
    <property type="match status" value="1"/>
</dbReference>
<dbReference type="PANTHER" id="PTHR13779:SF7">
    <property type="entry name" value="ATPASE WRNIP1"/>
    <property type="match status" value="1"/>
</dbReference>
<dbReference type="GO" id="GO:0008047">
    <property type="term" value="F:enzyme activator activity"/>
    <property type="evidence" value="ECO:0007669"/>
    <property type="project" value="TreeGrafter"/>
</dbReference>
<gene>
    <name evidence="9" type="ORF">EPJ78_06295</name>
</gene>
<sequence>MFDFIENDNSFLPMAERMRPTSIDEVYGQKHILSENKTLRKMIDKDKITSMVFFGPPGVGKSTVASIIAKKTKSEYIKLNAVLSNVSEIREAIKKAEKNLANSKKTILFIDEIHRFNKSQQDALLPAVENGTIILIGSTTQNPYFYLTNALLSRIMLFEFRNLEDSDIKEAIIKAVSDKRGLGENDIAIEDLAVDLIVKYSHGDVRKALTYLEAAFFVTQIDETKEKLTITEDIVKDVTSKQILNFDEDEHYNTISAFIKSVRGSDTNAAIYYLARMLESGEDPRYIARRLCILASEDIGLAEPEAINIASSLINIIEFIGMPEGRIPLAEVTIYLSLCPKSNSAYKAIDSAIRDIRNGELYSIPNYLKDNNSASFDKKSEEEYKYPHDFPYHIVKQNYLEKGIKKNYYNPVDIGEERELKKVYEWIMKHID</sequence>
<dbReference type="GO" id="GO:0003677">
    <property type="term" value="F:DNA binding"/>
    <property type="evidence" value="ECO:0007669"/>
    <property type="project" value="InterPro"/>
</dbReference>
<dbReference type="SUPFAM" id="SSF48019">
    <property type="entry name" value="post-AAA+ oligomerization domain-like"/>
    <property type="match status" value="1"/>
</dbReference>
<comment type="caution">
    <text evidence="9">The sequence shown here is derived from an EMBL/GenBank/DDBJ whole genome shotgun (WGS) entry which is preliminary data.</text>
</comment>
<dbReference type="InterPro" id="IPR032423">
    <property type="entry name" value="AAA_assoc_2"/>
</dbReference>
<dbReference type="SMART" id="SM00382">
    <property type="entry name" value="AAA"/>
    <property type="match status" value="1"/>
</dbReference>
<evidence type="ECO:0000256" key="2">
    <source>
        <dbReference type="ARBA" id="ARBA00008959"/>
    </source>
</evidence>
<dbReference type="GO" id="GO:0016887">
    <property type="term" value="F:ATP hydrolysis activity"/>
    <property type="evidence" value="ECO:0007669"/>
    <property type="project" value="InterPro"/>
</dbReference>
<dbReference type="Pfam" id="PF00004">
    <property type="entry name" value="AAA"/>
    <property type="match status" value="1"/>
</dbReference>
<evidence type="ECO:0000256" key="3">
    <source>
        <dbReference type="ARBA" id="ARBA00020776"/>
    </source>
</evidence>
<dbReference type="FunFam" id="3.40.50.300:FF:000137">
    <property type="entry name" value="Replication-associated recombination protein A"/>
    <property type="match status" value="1"/>
</dbReference>
<dbReference type="GO" id="GO:0006261">
    <property type="term" value="P:DNA-templated DNA replication"/>
    <property type="evidence" value="ECO:0007669"/>
    <property type="project" value="TreeGrafter"/>
</dbReference>
<dbReference type="Gene3D" id="1.10.8.60">
    <property type="match status" value="1"/>
</dbReference>
<dbReference type="AlphaFoldDB" id="A0A5C8EK90"/>
<dbReference type="InterPro" id="IPR021886">
    <property type="entry name" value="MgsA_C"/>
</dbReference>
<dbReference type="GO" id="GO:0017116">
    <property type="term" value="F:single-stranded DNA helicase activity"/>
    <property type="evidence" value="ECO:0007669"/>
    <property type="project" value="TreeGrafter"/>
</dbReference>
<dbReference type="GO" id="GO:0000731">
    <property type="term" value="P:DNA synthesis involved in DNA repair"/>
    <property type="evidence" value="ECO:0007669"/>
    <property type="project" value="TreeGrafter"/>
</dbReference>
<dbReference type="InterPro" id="IPR003593">
    <property type="entry name" value="AAA+_ATPase"/>
</dbReference>
<keyword evidence="4" id="KW-0235">DNA replication</keyword>
<evidence type="ECO:0000256" key="5">
    <source>
        <dbReference type="ARBA" id="ARBA00022741"/>
    </source>
</evidence>
<proteinExistence type="inferred from homology"/>
<dbReference type="Gene3D" id="1.20.272.10">
    <property type="match status" value="1"/>
</dbReference>
<name>A0A5C8EK90_9SPIR</name>
<accession>A0A5C8EK90</accession>
<dbReference type="Gene3D" id="1.10.3710.10">
    <property type="entry name" value="DNA polymerase III clamp loader subunits, C-terminal domain"/>
    <property type="match status" value="1"/>
</dbReference>
<dbReference type="CDD" id="cd00009">
    <property type="entry name" value="AAA"/>
    <property type="match status" value="1"/>
</dbReference>
<keyword evidence="6" id="KW-0067">ATP-binding</keyword>
<feature type="domain" description="AAA+ ATPase" evidence="8">
    <location>
        <begin position="47"/>
        <end position="170"/>
    </location>
</feature>
<evidence type="ECO:0000313" key="9">
    <source>
        <dbReference type="EMBL" id="TXJ38359.1"/>
    </source>
</evidence>
<dbReference type="SUPFAM" id="SSF52540">
    <property type="entry name" value="P-loop containing nucleoside triphosphate hydrolases"/>
    <property type="match status" value="1"/>
</dbReference>
<evidence type="ECO:0000313" key="10">
    <source>
        <dbReference type="Proteomes" id="UP000322814"/>
    </source>
</evidence>
<dbReference type="Proteomes" id="UP000322814">
    <property type="component" value="Unassembled WGS sequence"/>
</dbReference>
<dbReference type="Gene3D" id="3.40.50.300">
    <property type="entry name" value="P-loop containing nucleotide triphosphate hydrolases"/>
    <property type="match status" value="1"/>
</dbReference>
<evidence type="ECO:0000256" key="6">
    <source>
        <dbReference type="ARBA" id="ARBA00022840"/>
    </source>
</evidence>
<dbReference type="CDD" id="cd18139">
    <property type="entry name" value="HLD_clamp_RarA"/>
    <property type="match status" value="1"/>
</dbReference>
<comment type="function">
    <text evidence="1">DNA-dependent ATPase that plays important roles in cellular responses to stalled DNA replication processes.</text>
</comment>
<dbReference type="GO" id="GO:0005524">
    <property type="term" value="F:ATP binding"/>
    <property type="evidence" value="ECO:0007669"/>
    <property type="project" value="UniProtKB-KW"/>
</dbReference>
<dbReference type="InterPro" id="IPR003959">
    <property type="entry name" value="ATPase_AAA_core"/>
</dbReference>
<dbReference type="InterPro" id="IPR051314">
    <property type="entry name" value="AAA_ATPase_RarA/MGS1/WRNIP1"/>
</dbReference>
<feature type="coiled-coil region" evidence="7">
    <location>
        <begin position="79"/>
        <end position="106"/>
    </location>
</feature>
<dbReference type="RefSeq" id="WP_147770931.1">
    <property type="nucleotide sequence ID" value="NZ_SAYB01000003.1"/>
</dbReference>
<dbReference type="PANTHER" id="PTHR13779">
    <property type="entry name" value="WERNER HELICASE-INTERACTING PROTEIN 1 FAMILY MEMBER"/>
    <property type="match status" value="1"/>
</dbReference>
<reference evidence="9 10" key="1">
    <citation type="journal article" date="1992" name="Lakartidningen">
        <title>[Penicillin V and not amoxicillin is the first choice preparation in acute otitis].</title>
        <authorList>
            <person name="Kamme C."/>
            <person name="Lundgren K."/>
            <person name="Prellner K."/>
        </authorList>
    </citation>
    <scope>NUCLEOTIDE SEQUENCE [LARGE SCALE GENOMIC DNA]</scope>
    <source>
        <strain evidence="9 10">PC4580III</strain>
    </source>
</reference>
<dbReference type="InterPro" id="IPR027417">
    <property type="entry name" value="P-loop_NTPase"/>
</dbReference>
<evidence type="ECO:0000259" key="8">
    <source>
        <dbReference type="SMART" id="SM00382"/>
    </source>
</evidence>
<dbReference type="FunFam" id="1.20.272.10:FF:000001">
    <property type="entry name" value="Putative AAA family ATPase"/>
    <property type="match status" value="1"/>
</dbReference>
<evidence type="ECO:0000256" key="4">
    <source>
        <dbReference type="ARBA" id="ARBA00022705"/>
    </source>
</evidence>
<organism evidence="9 10">
    <name type="scientific">Brachyspira aalborgi</name>
    <dbReference type="NCBI Taxonomy" id="29522"/>
    <lineage>
        <taxon>Bacteria</taxon>
        <taxon>Pseudomonadati</taxon>
        <taxon>Spirochaetota</taxon>
        <taxon>Spirochaetia</taxon>
        <taxon>Brachyspirales</taxon>
        <taxon>Brachyspiraceae</taxon>
        <taxon>Brachyspira</taxon>
    </lineage>
</organism>
<dbReference type="Pfam" id="PF12002">
    <property type="entry name" value="MgsA_C"/>
    <property type="match status" value="1"/>
</dbReference>
<evidence type="ECO:0000256" key="7">
    <source>
        <dbReference type="SAM" id="Coils"/>
    </source>
</evidence>
<keyword evidence="5" id="KW-0547">Nucleotide-binding</keyword>